<feature type="transmembrane region" description="Helical" evidence="13">
    <location>
        <begin position="324"/>
        <end position="348"/>
    </location>
</feature>
<keyword evidence="11 13" id="KW-0472">Membrane</keyword>
<evidence type="ECO:0000256" key="11">
    <source>
        <dbReference type="ARBA" id="ARBA00023136"/>
    </source>
</evidence>
<dbReference type="GO" id="GO:0005251">
    <property type="term" value="F:delayed rectifier potassium channel activity"/>
    <property type="evidence" value="ECO:0007669"/>
    <property type="project" value="TreeGrafter"/>
</dbReference>
<accession>A0A811LV06</accession>
<dbReference type="FunFam" id="1.10.287.70:FF:000005">
    <property type="entry name" value="potassium voltage-gated channel subfamily G member 1"/>
    <property type="match status" value="1"/>
</dbReference>
<dbReference type="InterPro" id="IPR003131">
    <property type="entry name" value="T1-type_BTB"/>
</dbReference>
<evidence type="ECO:0000256" key="2">
    <source>
        <dbReference type="ARBA" id="ARBA00022448"/>
    </source>
</evidence>
<keyword evidence="8" id="KW-0630">Potassium</keyword>
<feature type="transmembrane region" description="Helical" evidence="13">
    <location>
        <begin position="291"/>
        <end position="312"/>
    </location>
</feature>
<name>A0A811LV06_BURXY</name>
<dbReference type="PRINTS" id="PR01491">
    <property type="entry name" value="KVCHANNEL"/>
</dbReference>
<evidence type="ECO:0000256" key="12">
    <source>
        <dbReference type="ARBA" id="ARBA00023303"/>
    </source>
</evidence>
<evidence type="ECO:0000256" key="7">
    <source>
        <dbReference type="ARBA" id="ARBA00022882"/>
    </source>
</evidence>
<feature type="transmembrane region" description="Helical" evidence="13">
    <location>
        <begin position="429"/>
        <end position="450"/>
    </location>
</feature>
<feature type="transmembrane region" description="Helical" evidence="13">
    <location>
        <begin position="457"/>
        <end position="478"/>
    </location>
</feature>
<evidence type="ECO:0000313" key="17">
    <source>
        <dbReference type="Proteomes" id="UP000659654"/>
    </source>
</evidence>
<keyword evidence="17" id="KW-1185">Reference proteome</keyword>
<dbReference type="InterPro" id="IPR028325">
    <property type="entry name" value="VG_K_chnl"/>
</dbReference>
<gene>
    <name evidence="16" type="ORF">BXYJ_LOCUS11212</name>
</gene>
<dbReference type="PRINTS" id="PR01494">
    <property type="entry name" value="KV9CHANNEL"/>
</dbReference>
<keyword evidence="4" id="KW-0633">Potassium transport</keyword>
<dbReference type="Gene3D" id="1.10.287.70">
    <property type="match status" value="1"/>
</dbReference>
<evidence type="ECO:0000256" key="4">
    <source>
        <dbReference type="ARBA" id="ARBA00022538"/>
    </source>
</evidence>
<evidence type="ECO:0000259" key="14">
    <source>
        <dbReference type="Pfam" id="PF00520"/>
    </source>
</evidence>
<dbReference type="PRINTS" id="PR00169">
    <property type="entry name" value="KCHANNEL"/>
</dbReference>
<feature type="domain" description="Potassium channel tetramerisation-type BTB" evidence="15">
    <location>
        <begin position="68"/>
        <end position="166"/>
    </location>
</feature>
<evidence type="ECO:0000256" key="6">
    <source>
        <dbReference type="ARBA" id="ARBA00022826"/>
    </source>
</evidence>
<dbReference type="Pfam" id="PF02214">
    <property type="entry name" value="BTB_2"/>
    <property type="match status" value="1"/>
</dbReference>
<evidence type="ECO:0000256" key="8">
    <source>
        <dbReference type="ARBA" id="ARBA00022958"/>
    </source>
</evidence>
<evidence type="ECO:0000313" key="16">
    <source>
        <dbReference type="EMBL" id="CAD5230900.1"/>
    </source>
</evidence>
<keyword evidence="10" id="KW-0406">Ion transport</keyword>
<sequence length="539" mass="61501">MSDVCAKFKENLSVALGETSLFSCLPWQVDLARRASSISAYRRVSVSDDAKMEGDISPHSKEEADHFKLNLGGKSFCFRSDVILTCREDSLLSTLIRATHTQRLMVMDSYNEDTGEYYLERNVKVAESVIDYFVTGKLHKPHDVCPERFTEELQYWRLYDVQFAPCCGFIMGPAVKDRKEEEHEFDGVVCSPFRLMIYRMMEDPSHSFVSKFFAFISISFIFASILGLILGSMPEFQTNTTYADGYHVYHLKQRYRYLYGKFDEGHGAMNLETYNLTGYVYRPTDSPMQSLVTLEYFCILWFTIEFLVRFLVAPRKKKFVSRAMNLVDLFTILPVYFEVCLSLIGIQAEKLKEVTGAMLVMRVLRVLRMARVFKLARYSTGLQIFGNTLRASMTELSMLLIFLITGTVFFSTIMYFLEKDEPYSDFSSIPAACWWCIITITTVGFGDCHVQTTLGKIVATATSITGIIILAFPVSLIVENFAHAQHQALVESQIKHAQMSSLANNYVMKRGQSRRVRKGESIKERNRVSLLPGDITSVA</sequence>
<dbReference type="SUPFAM" id="SSF54695">
    <property type="entry name" value="POZ domain"/>
    <property type="match status" value="1"/>
</dbReference>
<dbReference type="Pfam" id="PF00520">
    <property type="entry name" value="Ion_trans"/>
    <property type="match status" value="1"/>
</dbReference>
<protein>
    <submittedName>
        <fullName evidence="16">(pine wood nematode) hypothetical protein</fullName>
    </submittedName>
</protein>
<dbReference type="GO" id="GO:0051260">
    <property type="term" value="P:protein homooligomerization"/>
    <property type="evidence" value="ECO:0007669"/>
    <property type="project" value="InterPro"/>
</dbReference>
<evidence type="ECO:0000256" key="10">
    <source>
        <dbReference type="ARBA" id="ARBA00023065"/>
    </source>
</evidence>
<keyword evidence="9 13" id="KW-1133">Transmembrane helix</keyword>
<dbReference type="OrthoDB" id="296522at2759"/>
<keyword evidence="2" id="KW-0813">Transport</keyword>
<keyword evidence="7" id="KW-0851">Voltage-gated channel</keyword>
<dbReference type="SUPFAM" id="SSF81324">
    <property type="entry name" value="Voltage-gated potassium channels"/>
    <property type="match status" value="1"/>
</dbReference>
<proteinExistence type="predicted"/>
<dbReference type="InterPro" id="IPR003971">
    <property type="entry name" value="K_chnl_volt-dep_Kv5/Kv9"/>
</dbReference>
<comment type="subcellular location">
    <subcellularLocation>
        <location evidence="1">Cell membrane</location>
        <topology evidence="1">Multi-pass membrane protein</topology>
    </subcellularLocation>
</comment>
<organism evidence="16 17">
    <name type="scientific">Bursaphelenchus xylophilus</name>
    <name type="common">Pinewood nematode worm</name>
    <name type="synonym">Aphelenchoides xylophilus</name>
    <dbReference type="NCBI Taxonomy" id="6326"/>
    <lineage>
        <taxon>Eukaryota</taxon>
        <taxon>Metazoa</taxon>
        <taxon>Ecdysozoa</taxon>
        <taxon>Nematoda</taxon>
        <taxon>Chromadorea</taxon>
        <taxon>Rhabditida</taxon>
        <taxon>Tylenchina</taxon>
        <taxon>Tylenchomorpha</taxon>
        <taxon>Aphelenchoidea</taxon>
        <taxon>Aphelenchoididae</taxon>
        <taxon>Bursaphelenchus</taxon>
    </lineage>
</organism>
<evidence type="ECO:0000259" key="15">
    <source>
        <dbReference type="Pfam" id="PF02214"/>
    </source>
</evidence>
<evidence type="ECO:0000256" key="3">
    <source>
        <dbReference type="ARBA" id="ARBA00022475"/>
    </source>
</evidence>
<dbReference type="AlphaFoldDB" id="A0A811LV06"/>
<keyword evidence="12" id="KW-0407">Ion channel</keyword>
<evidence type="ECO:0000256" key="9">
    <source>
        <dbReference type="ARBA" id="ARBA00022989"/>
    </source>
</evidence>
<dbReference type="Proteomes" id="UP000582659">
    <property type="component" value="Unassembled WGS sequence"/>
</dbReference>
<dbReference type="Gene3D" id="3.30.710.10">
    <property type="entry name" value="Potassium Channel Kv1.1, Chain A"/>
    <property type="match status" value="1"/>
</dbReference>
<dbReference type="PANTHER" id="PTHR11537:SF121">
    <property type="entry name" value="BTB DOMAIN-CONTAINING PROTEIN"/>
    <property type="match status" value="1"/>
</dbReference>
<dbReference type="InterPro" id="IPR027359">
    <property type="entry name" value="Volt_channel_dom_sf"/>
</dbReference>
<feature type="transmembrane region" description="Helical" evidence="13">
    <location>
        <begin position="396"/>
        <end position="417"/>
    </location>
</feature>
<dbReference type="EMBL" id="CAJFDI010000005">
    <property type="protein sequence ID" value="CAD5230900.1"/>
    <property type="molecule type" value="Genomic_DNA"/>
</dbReference>
<dbReference type="GO" id="GO:0008076">
    <property type="term" value="C:voltage-gated potassium channel complex"/>
    <property type="evidence" value="ECO:0007669"/>
    <property type="project" value="InterPro"/>
</dbReference>
<dbReference type="InterPro" id="IPR005821">
    <property type="entry name" value="Ion_trans_dom"/>
</dbReference>
<reference evidence="16" key="1">
    <citation type="submission" date="2020-09" db="EMBL/GenBank/DDBJ databases">
        <authorList>
            <person name="Kikuchi T."/>
        </authorList>
    </citation>
    <scope>NUCLEOTIDE SEQUENCE</scope>
    <source>
        <strain evidence="16">Ka4C1</strain>
    </source>
</reference>
<dbReference type="SMR" id="A0A811LV06"/>
<dbReference type="CDD" id="cd18317">
    <property type="entry name" value="BTB_POZ_Kv"/>
    <property type="match status" value="1"/>
</dbReference>
<evidence type="ECO:0000256" key="5">
    <source>
        <dbReference type="ARBA" id="ARBA00022692"/>
    </source>
</evidence>
<keyword evidence="3" id="KW-1003">Cell membrane</keyword>
<dbReference type="InterPro" id="IPR003968">
    <property type="entry name" value="K_chnl_volt-dep_Kv"/>
</dbReference>
<evidence type="ECO:0000256" key="13">
    <source>
        <dbReference type="SAM" id="Phobius"/>
    </source>
</evidence>
<dbReference type="PANTHER" id="PTHR11537">
    <property type="entry name" value="VOLTAGE-GATED POTASSIUM CHANNEL"/>
    <property type="match status" value="1"/>
</dbReference>
<feature type="transmembrane region" description="Helical" evidence="13">
    <location>
        <begin position="208"/>
        <end position="230"/>
    </location>
</feature>
<feature type="domain" description="Ion transport" evidence="14">
    <location>
        <begin position="211"/>
        <end position="487"/>
    </location>
</feature>
<dbReference type="Proteomes" id="UP000659654">
    <property type="component" value="Unassembled WGS sequence"/>
</dbReference>
<dbReference type="InterPro" id="IPR011333">
    <property type="entry name" value="SKP1/BTB/POZ_sf"/>
</dbReference>
<keyword evidence="5 13" id="KW-0812">Transmembrane</keyword>
<keyword evidence="6" id="KW-0631">Potassium channel</keyword>
<dbReference type="GO" id="GO:0001508">
    <property type="term" value="P:action potential"/>
    <property type="evidence" value="ECO:0007669"/>
    <property type="project" value="TreeGrafter"/>
</dbReference>
<dbReference type="EMBL" id="CAJFCV020000005">
    <property type="protein sequence ID" value="CAG9121980.1"/>
    <property type="molecule type" value="Genomic_DNA"/>
</dbReference>
<comment type="caution">
    <text evidence="16">The sequence shown here is derived from an EMBL/GenBank/DDBJ whole genome shotgun (WGS) entry which is preliminary data.</text>
</comment>
<dbReference type="Gene3D" id="1.20.120.350">
    <property type="entry name" value="Voltage-gated potassium channels. Chain C"/>
    <property type="match status" value="1"/>
</dbReference>
<evidence type="ECO:0000256" key="1">
    <source>
        <dbReference type="ARBA" id="ARBA00004651"/>
    </source>
</evidence>